<dbReference type="GO" id="GO:0005524">
    <property type="term" value="F:ATP binding"/>
    <property type="evidence" value="ECO:0007669"/>
    <property type="project" value="InterPro"/>
</dbReference>
<dbReference type="InterPro" id="IPR027417">
    <property type="entry name" value="P-loop_NTPase"/>
</dbReference>
<evidence type="ECO:0000256" key="2">
    <source>
        <dbReference type="ARBA" id="ARBA00022692"/>
    </source>
</evidence>
<proteinExistence type="predicted"/>
<feature type="region of interest" description="Disordered" evidence="5">
    <location>
        <begin position="29"/>
        <end position="48"/>
    </location>
</feature>
<dbReference type="EMBL" id="JAAARO010000005">
    <property type="protein sequence ID" value="KAF5747796.1"/>
    <property type="molecule type" value="Genomic_DNA"/>
</dbReference>
<gene>
    <name evidence="8" type="ORF">HS088_TW05G00523</name>
</gene>
<dbReference type="FunFam" id="1.20.1560.10:FF:000096">
    <property type="entry name" value="ABC transporter related"/>
    <property type="match status" value="1"/>
</dbReference>
<evidence type="ECO:0000256" key="5">
    <source>
        <dbReference type="SAM" id="MobiDB-lite"/>
    </source>
</evidence>
<dbReference type="InterPro" id="IPR036640">
    <property type="entry name" value="ABC1_TM_sf"/>
</dbReference>
<dbReference type="PANTHER" id="PTHR24221:SF630">
    <property type="entry name" value="ABC TRANSPORTER B FAMILY MEMBER 29, CHLOROPLASTIC"/>
    <property type="match status" value="1"/>
</dbReference>
<dbReference type="AlphaFoldDB" id="A0A7J7DNX3"/>
<dbReference type="FunCoup" id="A0A7J7DNX3">
    <property type="interactions" value="1272"/>
</dbReference>
<evidence type="ECO:0000313" key="9">
    <source>
        <dbReference type="Proteomes" id="UP000593562"/>
    </source>
</evidence>
<dbReference type="InterPro" id="IPR003439">
    <property type="entry name" value="ABC_transporter-like_ATP-bd"/>
</dbReference>
<evidence type="ECO:0000259" key="7">
    <source>
        <dbReference type="PROSITE" id="PS50929"/>
    </source>
</evidence>
<feature type="transmembrane region" description="Helical" evidence="6">
    <location>
        <begin position="308"/>
        <end position="326"/>
    </location>
</feature>
<organism evidence="8 9">
    <name type="scientific">Tripterygium wilfordii</name>
    <name type="common">Thunder God vine</name>
    <dbReference type="NCBI Taxonomy" id="458696"/>
    <lineage>
        <taxon>Eukaryota</taxon>
        <taxon>Viridiplantae</taxon>
        <taxon>Streptophyta</taxon>
        <taxon>Embryophyta</taxon>
        <taxon>Tracheophyta</taxon>
        <taxon>Spermatophyta</taxon>
        <taxon>Magnoliopsida</taxon>
        <taxon>eudicotyledons</taxon>
        <taxon>Gunneridae</taxon>
        <taxon>Pentapetalae</taxon>
        <taxon>rosids</taxon>
        <taxon>fabids</taxon>
        <taxon>Celastrales</taxon>
        <taxon>Celastraceae</taxon>
        <taxon>Tripterygium</taxon>
    </lineage>
</organism>
<dbReference type="PANTHER" id="PTHR24221">
    <property type="entry name" value="ATP-BINDING CASSETTE SUB-FAMILY B"/>
    <property type="match status" value="1"/>
</dbReference>
<dbReference type="GO" id="GO:0016887">
    <property type="term" value="F:ATP hydrolysis activity"/>
    <property type="evidence" value="ECO:0007669"/>
    <property type="project" value="InterPro"/>
</dbReference>
<name>A0A7J7DNX3_TRIWF</name>
<keyword evidence="4 6" id="KW-0472">Membrane</keyword>
<dbReference type="Proteomes" id="UP000593562">
    <property type="component" value="Unassembled WGS sequence"/>
</dbReference>
<dbReference type="SUPFAM" id="SSF90123">
    <property type="entry name" value="ABC transporter transmembrane region"/>
    <property type="match status" value="1"/>
</dbReference>
<dbReference type="InParanoid" id="A0A7J7DNX3"/>
<evidence type="ECO:0000313" key="8">
    <source>
        <dbReference type="EMBL" id="KAF5747796.1"/>
    </source>
</evidence>
<dbReference type="GO" id="GO:0016020">
    <property type="term" value="C:membrane"/>
    <property type="evidence" value="ECO:0007669"/>
    <property type="project" value="UniProtKB-SubCell"/>
</dbReference>
<evidence type="ECO:0000256" key="3">
    <source>
        <dbReference type="ARBA" id="ARBA00022989"/>
    </source>
</evidence>
<keyword evidence="2 6" id="KW-0812">Transmembrane</keyword>
<evidence type="ECO:0000256" key="4">
    <source>
        <dbReference type="ARBA" id="ARBA00023136"/>
    </source>
</evidence>
<reference evidence="8 9" key="1">
    <citation type="journal article" date="2020" name="Nat. Commun.">
        <title>Genome of Tripterygium wilfordii and identification of cytochrome P450 involved in triptolide biosynthesis.</title>
        <authorList>
            <person name="Tu L."/>
            <person name="Su P."/>
            <person name="Zhang Z."/>
            <person name="Gao L."/>
            <person name="Wang J."/>
            <person name="Hu T."/>
            <person name="Zhou J."/>
            <person name="Zhang Y."/>
            <person name="Zhao Y."/>
            <person name="Liu Y."/>
            <person name="Song Y."/>
            <person name="Tong Y."/>
            <person name="Lu Y."/>
            <person name="Yang J."/>
            <person name="Xu C."/>
            <person name="Jia M."/>
            <person name="Peters R.J."/>
            <person name="Huang L."/>
            <person name="Gao W."/>
        </authorList>
    </citation>
    <scope>NUCLEOTIDE SEQUENCE [LARGE SCALE GENOMIC DNA]</scope>
    <source>
        <strain evidence="9">cv. XIE 37</strain>
        <tissue evidence="8">Leaf</tissue>
    </source>
</reference>
<evidence type="ECO:0000256" key="1">
    <source>
        <dbReference type="ARBA" id="ARBA00004141"/>
    </source>
</evidence>
<dbReference type="Gene3D" id="1.20.1560.10">
    <property type="entry name" value="ABC transporter type 1, transmembrane domain"/>
    <property type="match status" value="1"/>
</dbReference>
<dbReference type="InterPro" id="IPR039421">
    <property type="entry name" value="Type_1_exporter"/>
</dbReference>
<accession>A0A7J7DNX3</accession>
<dbReference type="CDD" id="cd07346">
    <property type="entry name" value="ABC_6TM_exporters"/>
    <property type="match status" value="1"/>
</dbReference>
<dbReference type="Pfam" id="PF00664">
    <property type="entry name" value="ABC_membrane"/>
    <property type="match status" value="1"/>
</dbReference>
<dbReference type="Gene3D" id="3.40.50.300">
    <property type="entry name" value="P-loop containing nucleotide triphosphate hydrolases"/>
    <property type="match status" value="1"/>
</dbReference>
<evidence type="ECO:0000256" key="6">
    <source>
        <dbReference type="SAM" id="Phobius"/>
    </source>
</evidence>
<dbReference type="PROSITE" id="PS50929">
    <property type="entry name" value="ABC_TM1F"/>
    <property type="match status" value="1"/>
</dbReference>
<feature type="domain" description="ABC transmembrane type-1" evidence="7">
    <location>
        <begin position="100"/>
        <end position="364"/>
    </location>
</feature>
<dbReference type="SUPFAM" id="SSF52540">
    <property type="entry name" value="P-loop containing nucleoside triphosphate hydrolases"/>
    <property type="match status" value="1"/>
</dbReference>
<feature type="transmembrane region" description="Helical" evidence="6">
    <location>
        <begin position="216"/>
        <end position="240"/>
    </location>
</feature>
<dbReference type="Pfam" id="PF00005">
    <property type="entry name" value="ABC_tran"/>
    <property type="match status" value="1"/>
</dbReference>
<sequence>MSLQTLLPPSSPHLHRKLERKSSRFFTSPNLRILSPPQPRPLNSTKLSSNPKATQFFNSHTLNALSDIKPYLLSQHRSIIFGWLCSFVSVLSISQIVSRIGKFSSIVATAGDAVKLRDEGLVLGALFLVRLISSYLQQAVLWDAALNVMYEIRVYVFQRVLERELGFFEGGSGVSPGDIAYRITAEAADVADTIYALLNNIVPSTLQLSAVVTQMLLISPTLSLISGMVIPCMAFATAYLGERQRKVSKKAHLSIANLSAYLNEVFPAILFIKASNAELRESVRFQKLANADLYEHLKKKKMKALTPHIIQITYFGALCVLCVGSLVVSRGSFDLCSMVSFLTSLVFLIEPIQGFGKAYNEVKQGEPGIERLFDLTRFKSKVTEEPDAIDLDFVIGEVKFCDVSFRYGDNRPLVFNGLSLHVKAGETVALVGPSGGGKTTLVKLLLRLYDPLCGCILVDNHNIQNVQLESLRRHIALVSQDIEQLLKTLGIRI</sequence>
<keyword evidence="3 6" id="KW-1133">Transmembrane helix</keyword>
<keyword evidence="9" id="KW-1185">Reference proteome</keyword>
<protein>
    <submittedName>
        <fullName evidence="8">ABC transporter family protein</fullName>
    </submittedName>
</protein>
<comment type="subcellular location">
    <subcellularLocation>
        <location evidence="1">Membrane</location>
        <topology evidence="1">Multi-pass membrane protein</topology>
    </subcellularLocation>
</comment>
<comment type="caution">
    <text evidence="8">The sequence shown here is derived from an EMBL/GenBank/DDBJ whole genome shotgun (WGS) entry which is preliminary data.</text>
</comment>
<dbReference type="GO" id="GO:0140359">
    <property type="term" value="F:ABC-type transporter activity"/>
    <property type="evidence" value="ECO:0007669"/>
    <property type="project" value="InterPro"/>
</dbReference>
<dbReference type="InterPro" id="IPR011527">
    <property type="entry name" value="ABC1_TM_dom"/>
</dbReference>